<organism evidence="2 3">
    <name type="scientific">Gardnerella vaginalis</name>
    <dbReference type="NCBI Taxonomy" id="2702"/>
    <lineage>
        <taxon>Bacteria</taxon>
        <taxon>Bacillati</taxon>
        <taxon>Actinomycetota</taxon>
        <taxon>Actinomycetes</taxon>
        <taxon>Bifidobacteriales</taxon>
        <taxon>Bifidobacteriaceae</taxon>
        <taxon>Gardnerella</taxon>
    </lineage>
</organism>
<feature type="transmembrane region" description="Helical" evidence="1">
    <location>
        <begin position="329"/>
        <end position="356"/>
    </location>
</feature>
<proteinExistence type="predicted"/>
<reference evidence="2 3" key="1">
    <citation type="submission" date="2016-02" db="EMBL/GenBank/DDBJ databases">
        <title>Gardnerella vaginalis Subgroups Defined by cpn60 Sequencing and Sialidase Activity in Isolates from Canada, Belgium and Kenya.</title>
        <authorList>
            <person name="Schellenberg J."/>
            <person name="Paramel Jayaprakash T."/>
            <person name="Withana Gamage N."/>
            <person name="Patterson M.H."/>
            <person name="Vaneechoutte M."/>
            <person name="Hill J.E."/>
        </authorList>
    </citation>
    <scope>NUCLEOTIDE SEQUENCE [LARGE SCALE GENOMIC DNA]</scope>
    <source>
        <strain evidence="2 3">N144</strain>
    </source>
</reference>
<keyword evidence="2" id="KW-0560">Oxidoreductase</keyword>
<keyword evidence="1" id="KW-0472">Membrane</keyword>
<feature type="transmembrane region" description="Helical" evidence="1">
    <location>
        <begin position="77"/>
        <end position="95"/>
    </location>
</feature>
<feature type="transmembrane region" description="Helical" evidence="1">
    <location>
        <begin position="15"/>
        <end position="40"/>
    </location>
</feature>
<dbReference type="EMBL" id="LRTT01000001">
    <property type="protein sequence ID" value="RFD77602.1"/>
    <property type="molecule type" value="Genomic_DNA"/>
</dbReference>
<dbReference type="GO" id="GO:0004497">
    <property type="term" value="F:monooxygenase activity"/>
    <property type="evidence" value="ECO:0007669"/>
    <property type="project" value="UniProtKB-KW"/>
</dbReference>
<feature type="transmembrane region" description="Helical" evidence="1">
    <location>
        <begin position="284"/>
        <end position="308"/>
    </location>
</feature>
<evidence type="ECO:0000313" key="2">
    <source>
        <dbReference type="EMBL" id="RFD77602.1"/>
    </source>
</evidence>
<dbReference type="AlphaFoldDB" id="A0A3E1IX99"/>
<dbReference type="RefSeq" id="WP_116689564.1">
    <property type="nucleotide sequence ID" value="NZ_LRTT01000001.1"/>
</dbReference>
<dbReference type="Pfam" id="PF19877">
    <property type="entry name" value="DUF6350"/>
    <property type="match status" value="1"/>
</dbReference>
<keyword evidence="2" id="KW-0503">Monooxygenase</keyword>
<feature type="transmembrane region" description="Helical" evidence="1">
    <location>
        <begin position="134"/>
        <end position="157"/>
    </location>
</feature>
<keyword evidence="1" id="KW-0812">Transmembrane</keyword>
<name>A0A3E1IX99_GARVA</name>
<feature type="transmembrane region" description="Helical" evidence="1">
    <location>
        <begin position="102"/>
        <end position="119"/>
    </location>
</feature>
<sequence length="442" mass="48219">MKKLKSSLISVLKGLAIPAIAIFVFALIVGLFMSLTLLVISIEEGTGNLSDSSMSLTWAVLLFAQGVGLGFDDFVLTIIPLGLTILLVSSLAIAMRKLKGGQLANSIGLFVWVFANYVISQNTNIELLDSSPIILLKSVCVYILAMMIAVFPYSSTFAQIKQKLAKHFSERTIKCAKICFYCSISVLAIYAIVALLTIIFWCVVGSSNVEIAFSKLGMQIGSRILTSIACLVWLPNIALWSLSWISGAGFNIGDIASFSIFSVSKKSLPPIPLFAIFPDAIKDSFYRTASVSILFVLCAILALFIILYSKLCNLRIIFDNNKVDWKKTAFAFVQSAIVLVASCMAIILVMSVLLLFANGSLGRFRLAHVGVNVSRSLRSLGHLTIYGFGFSWLIILFVCAIIIGIRLLSNKILSENQPLLESKTETSNLESTRTVSSKVNKK</sequence>
<feature type="transmembrane region" description="Helical" evidence="1">
    <location>
        <begin position="178"/>
        <end position="204"/>
    </location>
</feature>
<accession>A0A3E1IX99</accession>
<evidence type="ECO:0000313" key="3">
    <source>
        <dbReference type="Proteomes" id="UP000258533"/>
    </source>
</evidence>
<gene>
    <name evidence="2" type="ORF">AXE73_03155</name>
</gene>
<evidence type="ECO:0000256" key="1">
    <source>
        <dbReference type="SAM" id="Phobius"/>
    </source>
</evidence>
<protein>
    <submittedName>
        <fullName evidence="2">Beta-carotene 15,15'-monooxygenase</fullName>
    </submittedName>
</protein>
<comment type="caution">
    <text evidence="2">The sequence shown here is derived from an EMBL/GenBank/DDBJ whole genome shotgun (WGS) entry which is preliminary data.</text>
</comment>
<keyword evidence="1" id="KW-1133">Transmembrane helix</keyword>
<feature type="transmembrane region" description="Helical" evidence="1">
    <location>
        <begin position="385"/>
        <end position="408"/>
    </location>
</feature>
<feature type="transmembrane region" description="Helical" evidence="1">
    <location>
        <begin position="216"/>
        <end position="234"/>
    </location>
</feature>
<dbReference type="Proteomes" id="UP000258533">
    <property type="component" value="Unassembled WGS sequence"/>
</dbReference>
<dbReference type="InterPro" id="IPR045931">
    <property type="entry name" value="DUF6350"/>
</dbReference>